<dbReference type="PANTHER" id="PTHR47510:SF3">
    <property type="entry name" value="ENDO_EXONUCLEASE_PHOSPHATASE DOMAIN-CONTAINING PROTEIN"/>
    <property type="match status" value="1"/>
</dbReference>
<dbReference type="EMBL" id="JAZGQO010000010">
    <property type="protein sequence ID" value="KAK6175805.1"/>
    <property type="molecule type" value="Genomic_DNA"/>
</dbReference>
<evidence type="ECO:0000313" key="1">
    <source>
        <dbReference type="EMBL" id="KAK6175805.1"/>
    </source>
</evidence>
<accession>A0AAN8JHW9</accession>
<gene>
    <name evidence="1" type="ORF">SNE40_014194</name>
</gene>
<keyword evidence="2" id="KW-1185">Reference proteome</keyword>
<dbReference type="AlphaFoldDB" id="A0AAN8JHW9"/>
<dbReference type="Proteomes" id="UP001347796">
    <property type="component" value="Unassembled WGS sequence"/>
</dbReference>
<dbReference type="PANTHER" id="PTHR47510">
    <property type="entry name" value="REVERSE TRANSCRIPTASE DOMAIN-CONTAINING PROTEIN"/>
    <property type="match status" value="1"/>
</dbReference>
<proteinExistence type="predicted"/>
<reference evidence="1 2" key="1">
    <citation type="submission" date="2024-01" db="EMBL/GenBank/DDBJ databases">
        <title>The genome of the rayed Mediterranean limpet Patella caerulea (Linnaeus, 1758).</title>
        <authorList>
            <person name="Anh-Thu Weber A."/>
            <person name="Halstead-Nussloch G."/>
        </authorList>
    </citation>
    <scope>NUCLEOTIDE SEQUENCE [LARGE SCALE GENOMIC DNA]</scope>
    <source>
        <strain evidence="1">AATW-2023a</strain>
        <tissue evidence="1">Whole specimen</tissue>
    </source>
</reference>
<name>A0AAN8JHW9_PATCE</name>
<protein>
    <recommendedName>
        <fullName evidence="3">Reverse transcriptase</fullName>
    </recommendedName>
</protein>
<evidence type="ECO:0008006" key="3">
    <source>
        <dbReference type="Google" id="ProtNLM"/>
    </source>
</evidence>
<organism evidence="1 2">
    <name type="scientific">Patella caerulea</name>
    <name type="common">Rayed Mediterranean limpet</name>
    <dbReference type="NCBI Taxonomy" id="87958"/>
    <lineage>
        <taxon>Eukaryota</taxon>
        <taxon>Metazoa</taxon>
        <taxon>Spiralia</taxon>
        <taxon>Lophotrochozoa</taxon>
        <taxon>Mollusca</taxon>
        <taxon>Gastropoda</taxon>
        <taxon>Patellogastropoda</taxon>
        <taxon>Patelloidea</taxon>
        <taxon>Patellidae</taxon>
        <taxon>Patella</taxon>
    </lineage>
</organism>
<evidence type="ECO:0000313" key="2">
    <source>
        <dbReference type="Proteomes" id="UP001347796"/>
    </source>
</evidence>
<sequence length="194" mass="21860">MSVMNSPIIDNSSTRFGGEKLVAFDAFSEEEIKELISESKPTICALDRVPTKILLLHLETLLPVIKRIINLSLQSGTFPRIWKEAVVKPLIKKSNLDINQFSNYRPVSNLSFLSKVLEKAVKVRLSSHLSTHSLLDRFQSAYRPRHSNETALLRVCNELQISADNGEVRSAHPTRFIGCVRYNRSLSVNTVSIV</sequence>
<comment type="caution">
    <text evidence="1">The sequence shown here is derived from an EMBL/GenBank/DDBJ whole genome shotgun (WGS) entry which is preliminary data.</text>
</comment>